<dbReference type="Pfam" id="PF12838">
    <property type="entry name" value="Fer4_7"/>
    <property type="match status" value="1"/>
</dbReference>
<dbReference type="PROSITE" id="PS51379">
    <property type="entry name" value="4FE4S_FER_2"/>
    <property type="match status" value="2"/>
</dbReference>
<gene>
    <name evidence="2" type="ORF">IRI77_08160</name>
</gene>
<dbReference type="CDD" id="cd02784">
    <property type="entry name" value="MopB_CT_PHLH"/>
    <property type="match status" value="1"/>
</dbReference>
<accession>A0A7S7SMW8</accession>
<dbReference type="RefSeq" id="WP_194451579.1">
    <property type="nucleotide sequence ID" value="NZ_CP063849.1"/>
</dbReference>
<dbReference type="CDD" id="cd10551">
    <property type="entry name" value="PsrB"/>
    <property type="match status" value="1"/>
</dbReference>
<evidence type="ECO:0000259" key="1">
    <source>
        <dbReference type="PROSITE" id="PS51379"/>
    </source>
</evidence>
<dbReference type="EMBL" id="CP063849">
    <property type="protein sequence ID" value="QOY89916.1"/>
    <property type="molecule type" value="Genomic_DNA"/>
</dbReference>
<dbReference type="SUPFAM" id="SSF53706">
    <property type="entry name" value="Formate dehydrogenase/DMSO reductase, domains 1-3"/>
    <property type="match status" value="1"/>
</dbReference>
<sequence>MNDFIKINPTSLTGKKYWRSLDQLADTPQFREWAEREFQDGASEMLSGGSRRTLLKLMAAGFGLAGLTACRRPVEHILPMSKGIEGYVHGVPVHYATVASVGGAAVGLIVKSFDGRPIKVEGNPRHPYSLGATSAHTQALVLDVYDPDRVKSVSQKGKKSSWDQFNAWWKQQAAGLGDGSGLRILSERSNSPAVAAQKAEILKKYPKAQWVEYNSVSTDESRLGAQMAFGQPLEAHYQYDKADVVFALDFDFLGLDSLTVQPTKLYSSRRKVEDPKAEINRLYVAESNFSITGAMADHRLRLKSSDAGAFALALAKELNISGTELKVLGGSDSDKTKKFIASLAKDLAAKKGKSIVVAGPRQPAAVHALVALINQALGNTGQTVVYTKPVVDPASSLDAVKQLSADINSGVVKTLFVLGGNPVYSLPADLAFADAIKKVPATVSLTADENETWASTEWQLPESHPFEAWGDARALDGTASIQQPLIEPLYGGKSVLELAAAIAGGEGKGYDIVKKSWTAQWGADAAKKWNQALHDGVIEGTKQAPVDAKAEAGKVLAAVQAAIKPASSGLEVVFYPSAGPYDGRFANNAWLQEAPDPMTKVVWDNAALVSGKTALQLGVENGDLLTLSSNGKEIKMPAMIMPGHADDSISVALGYGRSSCGRVGQNVGHRAEGLRTLAGFHMAAVQARKAGENYQLVTTQEHHTLEEPITHLMRTDIVKELPIEEYAKEPGVLHEEHGEPVQDMFAGWDYSKGYQWGMSIDLNACTGCNACLVACVAENNIPVVGKDQINRGREMHWIRMDRYFTGSMEDAQAVMQPMACQQCEKAPCESVCPVAATVHSPEGINEMAYNRCVGTRYCSNNCPYKVRRFNFLNWNKDVPESRKMVFNPNVTVRMRGIMEKCNYCVQRIEGARIQSQTENRRQIKDLEVLTACQQVCPADAIVFGNINDPESRVAKAKKQPRNYIVIEELNTKPRTTYLAKMRNPNPELA</sequence>
<feature type="domain" description="4Fe-4S ferredoxin-type" evidence="1">
    <location>
        <begin position="811"/>
        <end position="842"/>
    </location>
</feature>
<dbReference type="InterPro" id="IPR017896">
    <property type="entry name" value="4Fe4S_Fe-S-bd"/>
</dbReference>
<dbReference type="Gene3D" id="3.30.2070.10">
    <property type="entry name" value="Formate dehydrogenase/DMSO reductase"/>
    <property type="match status" value="1"/>
</dbReference>
<dbReference type="InterPro" id="IPR030948">
    <property type="entry name" value="TAT_var_transloc_signal_dom"/>
</dbReference>
<dbReference type="SUPFAM" id="SSF54862">
    <property type="entry name" value="4Fe-4S ferredoxins"/>
    <property type="match status" value="1"/>
</dbReference>
<keyword evidence="3" id="KW-1185">Reference proteome</keyword>
<dbReference type="InterPro" id="IPR009010">
    <property type="entry name" value="Asp_de-COase-like_dom_sf"/>
</dbReference>
<dbReference type="PANTHER" id="PTHR42783:SF3">
    <property type="entry name" value="GLUTAMATE SYNTHASE [NADPH] SMALL CHAIN-RELATED"/>
    <property type="match status" value="1"/>
</dbReference>
<evidence type="ECO:0000313" key="2">
    <source>
        <dbReference type="EMBL" id="QOY89916.1"/>
    </source>
</evidence>
<dbReference type="SUPFAM" id="SSF50692">
    <property type="entry name" value="ADC-like"/>
    <property type="match status" value="1"/>
</dbReference>
<dbReference type="AlphaFoldDB" id="A0A7S7SMW8"/>
<reference evidence="2 3" key="1">
    <citation type="submission" date="2020-10" db="EMBL/GenBank/DDBJ databases">
        <title>Complete genome sequence of Paludibaculum fermentans P105T, a facultatively anaerobic acidobacterium capable of dissimilatory Fe(III) reduction.</title>
        <authorList>
            <person name="Dedysh S.N."/>
            <person name="Beletsky A.V."/>
            <person name="Kulichevskaya I.S."/>
            <person name="Mardanov A.V."/>
            <person name="Ravin N.V."/>
        </authorList>
    </citation>
    <scope>NUCLEOTIDE SEQUENCE [LARGE SCALE GENOMIC DNA]</scope>
    <source>
        <strain evidence="2 3">P105</strain>
    </source>
</reference>
<dbReference type="KEGG" id="pfer:IRI77_08160"/>
<proteinExistence type="predicted"/>
<feature type="domain" description="4Fe-4S ferredoxin-type" evidence="1">
    <location>
        <begin position="756"/>
        <end position="786"/>
    </location>
</feature>
<organism evidence="2 3">
    <name type="scientific">Paludibaculum fermentans</name>
    <dbReference type="NCBI Taxonomy" id="1473598"/>
    <lineage>
        <taxon>Bacteria</taxon>
        <taxon>Pseudomonadati</taxon>
        <taxon>Acidobacteriota</taxon>
        <taxon>Terriglobia</taxon>
        <taxon>Bryobacterales</taxon>
        <taxon>Bryobacteraceae</taxon>
        <taxon>Paludibaculum</taxon>
    </lineage>
</organism>
<evidence type="ECO:0000313" key="3">
    <source>
        <dbReference type="Proteomes" id="UP000593892"/>
    </source>
</evidence>
<dbReference type="Gene3D" id="3.40.50.740">
    <property type="match status" value="1"/>
</dbReference>
<dbReference type="Gene3D" id="3.30.70.20">
    <property type="match status" value="2"/>
</dbReference>
<dbReference type="Proteomes" id="UP000593892">
    <property type="component" value="Chromosome"/>
</dbReference>
<dbReference type="PANTHER" id="PTHR42783">
    <property type="entry name" value="GLUTAMATE SYNTHASE [NADPH] SMALL CHAIN"/>
    <property type="match status" value="1"/>
</dbReference>
<dbReference type="Gene3D" id="3.40.228.10">
    <property type="entry name" value="Dimethylsulfoxide Reductase, domain 2"/>
    <property type="match status" value="1"/>
</dbReference>
<protein>
    <submittedName>
        <fullName evidence="2">TAT-variant-translocated molybdopterin oxidoreductase</fullName>
    </submittedName>
</protein>
<dbReference type="Gene3D" id="2.20.25.90">
    <property type="entry name" value="ADC-like domains"/>
    <property type="match status" value="1"/>
</dbReference>
<name>A0A7S7SMW8_PALFE</name>
<dbReference type="Gene3D" id="2.40.40.20">
    <property type="match status" value="1"/>
</dbReference>
<dbReference type="NCBIfam" id="TIGR04519">
    <property type="entry name" value="MoCo_extend_TAT"/>
    <property type="match status" value="1"/>
</dbReference>